<dbReference type="PANTHER" id="PTHR43395:SF1">
    <property type="entry name" value="CHEMOTAXIS PROTEIN CHEA"/>
    <property type="match status" value="1"/>
</dbReference>
<dbReference type="Gene3D" id="3.40.50.2300">
    <property type="match status" value="1"/>
</dbReference>
<dbReference type="PROSITE" id="PS50894">
    <property type="entry name" value="HPT"/>
    <property type="match status" value="3"/>
</dbReference>
<feature type="region of interest" description="Disordered" evidence="9">
    <location>
        <begin position="399"/>
        <end position="430"/>
    </location>
</feature>
<dbReference type="PROSITE" id="PS50110">
    <property type="entry name" value="RESPONSE_REGULATORY"/>
    <property type="match status" value="1"/>
</dbReference>
<dbReference type="SMART" id="SM00260">
    <property type="entry name" value="CheW"/>
    <property type="match status" value="1"/>
</dbReference>
<dbReference type="SUPFAM" id="SSF55874">
    <property type="entry name" value="ATPase domain of HSP90 chaperone/DNA topoisomerase II/histidine kinase"/>
    <property type="match status" value="1"/>
</dbReference>
<dbReference type="SUPFAM" id="SSF50341">
    <property type="entry name" value="CheW-like"/>
    <property type="match status" value="1"/>
</dbReference>
<dbReference type="InterPro" id="IPR001789">
    <property type="entry name" value="Sig_transdc_resp-reg_receiver"/>
</dbReference>
<proteinExistence type="predicted"/>
<accession>A0A7V5PP57</accession>
<evidence type="ECO:0000256" key="1">
    <source>
        <dbReference type="ARBA" id="ARBA00000085"/>
    </source>
</evidence>
<dbReference type="InterPro" id="IPR004105">
    <property type="entry name" value="CheA-like_dim"/>
</dbReference>
<dbReference type="SUPFAM" id="SSF52172">
    <property type="entry name" value="CheY-like"/>
    <property type="match status" value="1"/>
</dbReference>
<evidence type="ECO:0000256" key="9">
    <source>
        <dbReference type="SAM" id="MobiDB-lite"/>
    </source>
</evidence>
<evidence type="ECO:0000259" key="13">
    <source>
        <dbReference type="PROSITE" id="PS50894"/>
    </source>
</evidence>
<dbReference type="PRINTS" id="PR00344">
    <property type="entry name" value="BCTRLSENSOR"/>
</dbReference>
<keyword evidence="5" id="KW-0418">Kinase</keyword>
<dbReference type="InterPro" id="IPR036061">
    <property type="entry name" value="CheW-like_dom_sf"/>
</dbReference>
<organism evidence="14">
    <name type="scientific">Caldithrix abyssi</name>
    <dbReference type="NCBI Taxonomy" id="187145"/>
    <lineage>
        <taxon>Bacteria</taxon>
        <taxon>Pseudomonadati</taxon>
        <taxon>Calditrichota</taxon>
        <taxon>Calditrichia</taxon>
        <taxon>Calditrichales</taxon>
        <taxon>Calditrichaceae</taxon>
        <taxon>Caldithrix</taxon>
    </lineage>
</organism>
<feature type="modified residue" description="Phosphohistidine" evidence="6">
    <location>
        <position position="1034"/>
    </location>
</feature>
<dbReference type="InterPro" id="IPR003594">
    <property type="entry name" value="HATPase_dom"/>
</dbReference>
<dbReference type="EMBL" id="DROD01000399">
    <property type="protein sequence ID" value="HHJ52683.1"/>
    <property type="molecule type" value="Genomic_DNA"/>
</dbReference>
<dbReference type="CDD" id="cd00088">
    <property type="entry name" value="HPT"/>
    <property type="match status" value="2"/>
</dbReference>
<dbReference type="InterPro" id="IPR036641">
    <property type="entry name" value="HPT_dom_sf"/>
</dbReference>
<dbReference type="SMART" id="SM00073">
    <property type="entry name" value="HPT"/>
    <property type="match status" value="3"/>
</dbReference>
<keyword evidence="3 7" id="KW-0597">Phosphoprotein</keyword>
<dbReference type="SMART" id="SM01231">
    <property type="entry name" value="H-kinase_dim"/>
    <property type="match status" value="1"/>
</dbReference>
<dbReference type="PANTHER" id="PTHR43395">
    <property type="entry name" value="SENSOR HISTIDINE KINASE CHEA"/>
    <property type="match status" value="1"/>
</dbReference>
<dbReference type="FunFam" id="3.30.565.10:FF:000016">
    <property type="entry name" value="Chemotaxis protein CheA, putative"/>
    <property type="match status" value="1"/>
</dbReference>
<feature type="modified residue" description="4-aspartylphosphate" evidence="7">
    <location>
        <position position="1700"/>
    </location>
</feature>
<dbReference type="SUPFAM" id="SSF47226">
    <property type="entry name" value="Histidine-containing phosphotransfer domain, HPT domain"/>
    <property type="match status" value="4"/>
</dbReference>
<dbReference type="InterPro" id="IPR008207">
    <property type="entry name" value="Sig_transdc_His_kin_Hpt_dom"/>
</dbReference>
<dbReference type="PROSITE" id="PS50109">
    <property type="entry name" value="HIS_KIN"/>
    <property type="match status" value="1"/>
</dbReference>
<sequence>MNPEFIMNQTTDISFVSFYVTEFFNRVVDESKNKLPEHQTALLDRLRNFFRDEQRIFSGLETLAQFNGTNELSIFLFDMTEGLNNFEPDQLYQLIPDRVEDFVNLFGLLMEEPENLSDLEKAVQQLEEKYGAPEGVGEEVSPLAGKELSFADFYHQEALQQLDDRLSKTADIETKTNMLAVLNVLREFSGNSDQAEPKVAELISKTRQVFPADLESQNPDELVNTLPEKIDSLVTDLEDLARQNKALFDQILTSRSVPSAKEEKKKEEKPLTVDELLKEYFRSELDDHLAVIKPKIRALSDKYQAGLWNDLTRQLRSLKEISMIHGYTGVEWVSDRLIAGFDRAKKEKLRLTAESLSLFEDLYRELENVDQFTPTNKNEKFVNKFEALISEIEATFVPAGGAKETPEAAEPVGKEPETPAPVTEEQATEPVVAEQEAQAEEPPAETVADIAFGDTDALKNILGDVLNRLFSLHRKIQRNYSEDELNNLQKLMATVKDIALLFYPAVAGDFIEPVLQVYDQLTEVEAGRRNEALNVLTTVWENVLQQIPQAETFPELKSSFQQAAELLQEKVFGLDDEAQMAVVFADAYRQLWKPVEPVLAQAFTAPGSEAEAQYREYFTRFMDNAGLLGFQSLTEVGRFFHELADRPDKETFGEEIVQEIQNSWQLVLDRIEATGKAGDYNDILDALAEVLPVISEEEDVEQIFIQESLEHLQNARAALDELEENPENREPLRQIDSEIHSIRSSAHLLEKESVVDFAVTLEEAAEMFEAPEVPMPANFFPVFRQALDTLQELIHDPEIDYGPASQNIEDLLNAIILEQEEAIAEAPGEEEVSEGEEQEKEVETEAPLFAESEEIDEDLLEIFKEEAEKFVLTLAESNQKLKESLDSQQALSDLEQAAHSLRSSAKMMGFREIAQLTAGLEEIVEAINNEEIENTADLQDRISEAIELIRRLSEGEEIPKREVARVMNLLDISRKKVKTTAADEEKAKDVLKKTRELFLEEAAELIAGLNQDMLELEKMPESDLQLNNIQRKLHTLKGSAYMAKFEHIGDLAHKLEDYFEVFRNQRSQVKEEMLNPAFTALDLIEELVQAAQKDVDALPAQFTSRLAELDNKLYYYQSAEAPRPEETPAETPVVVETKKTKKKTDENVVKINTDHLDKMVNIATDLVVNRTELSAHFDHLKQLLQKIANEKKELHQTRNYLEEILEQSAKPQAETSAPPSLEEENNLEEVVNVFKTISHTIDSVSSEMERLSRDFEKNIQQIAVLSRMLHSDILRVRMVPVEVLFNRFPRAIRDMAKAQGKKVTLTVEGNNTEMDRAMIEALTDPIMHILRNAVDHGIETPQERKALGKKVTGSIILRARQDKNQVVIDISDDGRGIDLDKVKKVVVKKKLATKKALATMTEAEILNFIFYPDFSTKDKTDKVSGRGIGLDVVSNQIQKLRGNIRIRTEKNQGTTFSLRVPLTLVISQALLTEMHGNVIAIPMIAVQESLELDRHSILVDDVRKYIQARGKLLPFVRIEDVLKFGESAGELPEKLTVLILHDAGVSVALGVNRIIGRQEIVIKSLGGPMQNVEYISGGTILADGSVALILDYVSVIRDVEFQFFGNVRNPHSIREVRGEGRQPRMELHYQKAPMRMKTGIKKKNIKGRKPRILVVDDSVSLRNFVSSVLENQGYATLQASDGPEALKIVQDEIVDLIITDLEMPKMHGFDLIAKIREQEQWNDLPIVILTGRSAKAQSDKGMELGANAFIGKPFKEGDLLQAISMFFK</sequence>
<evidence type="ECO:0000256" key="8">
    <source>
        <dbReference type="SAM" id="Coils"/>
    </source>
</evidence>
<dbReference type="InterPro" id="IPR011006">
    <property type="entry name" value="CheY-like_superfamily"/>
</dbReference>
<dbReference type="SMART" id="SM00448">
    <property type="entry name" value="REC"/>
    <property type="match status" value="1"/>
</dbReference>
<dbReference type="Gene3D" id="2.30.30.40">
    <property type="entry name" value="SH3 Domains"/>
    <property type="match status" value="1"/>
</dbReference>
<feature type="modified residue" description="Phosphohistidine" evidence="6">
    <location>
        <position position="899"/>
    </location>
</feature>
<dbReference type="Pfam" id="PF02518">
    <property type="entry name" value="HATPase_c"/>
    <property type="match status" value="1"/>
</dbReference>
<keyword evidence="8" id="KW-0175">Coiled coil</keyword>
<evidence type="ECO:0000259" key="10">
    <source>
        <dbReference type="PROSITE" id="PS50109"/>
    </source>
</evidence>
<name>A0A7V5PP57_CALAY</name>
<feature type="coiled-coil region" evidence="8">
    <location>
        <begin position="1177"/>
        <end position="1207"/>
    </location>
</feature>
<comment type="catalytic activity">
    <reaction evidence="1">
        <text>ATP + protein L-histidine = ADP + protein N-phospho-L-histidine.</text>
        <dbReference type="EC" id="2.7.13.3"/>
    </reaction>
</comment>
<feature type="region of interest" description="Disordered" evidence="9">
    <location>
        <begin position="825"/>
        <end position="844"/>
    </location>
</feature>
<feature type="domain" description="HPt" evidence="13">
    <location>
        <begin position="693"/>
        <end position="797"/>
    </location>
</feature>
<dbReference type="Pfam" id="PF00072">
    <property type="entry name" value="Response_reg"/>
    <property type="match status" value="1"/>
</dbReference>
<feature type="modified residue" description="Phosphohistidine" evidence="6">
    <location>
        <position position="740"/>
    </location>
</feature>
<keyword evidence="4" id="KW-0808">Transferase</keyword>
<evidence type="ECO:0000256" key="7">
    <source>
        <dbReference type="PROSITE-ProRule" id="PRU00169"/>
    </source>
</evidence>
<feature type="domain" description="Histidine kinase" evidence="10">
    <location>
        <begin position="1259"/>
        <end position="1464"/>
    </location>
</feature>
<evidence type="ECO:0000256" key="6">
    <source>
        <dbReference type="PROSITE-ProRule" id="PRU00110"/>
    </source>
</evidence>
<dbReference type="InterPro" id="IPR005467">
    <property type="entry name" value="His_kinase_dom"/>
</dbReference>
<gene>
    <name evidence="14" type="ORF">ENJ89_05770</name>
</gene>
<dbReference type="InterPro" id="IPR002545">
    <property type="entry name" value="CheW-lke_dom"/>
</dbReference>
<dbReference type="Pfam" id="PF02895">
    <property type="entry name" value="H-kinase_dim"/>
    <property type="match status" value="1"/>
</dbReference>
<dbReference type="Pfam" id="PF01627">
    <property type="entry name" value="Hpt"/>
    <property type="match status" value="3"/>
</dbReference>
<dbReference type="PROSITE" id="PS50851">
    <property type="entry name" value="CHEW"/>
    <property type="match status" value="1"/>
</dbReference>
<dbReference type="Pfam" id="PF01584">
    <property type="entry name" value="CheW"/>
    <property type="match status" value="1"/>
</dbReference>
<evidence type="ECO:0000256" key="4">
    <source>
        <dbReference type="ARBA" id="ARBA00022679"/>
    </source>
</evidence>
<dbReference type="GO" id="GO:0006935">
    <property type="term" value="P:chemotaxis"/>
    <property type="evidence" value="ECO:0007669"/>
    <property type="project" value="UniProtKB-KW"/>
</dbReference>
<comment type="caution">
    <text evidence="14">The sequence shown here is derived from an EMBL/GenBank/DDBJ whole genome shotgun (WGS) entry which is preliminary data.</text>
</comment>
<feature type="compositionally biased region" description="Low complexity" evidence="9">
    <location>
        <begin position="421"/>
        <end position="430"/>
    </location>
</feature>
<evidence type="ECO:0000256" key="5">
    <source>
        <dbReference type="ARBA" id="ARBA00022777"/>
    </source>
</evidence>
<evidence type="ECO:0000256" key="2">
    <source>
        <dbReference type="ARBA" id="ARBA00012438"/>
    </source>
</evidence>
<evidence type="ECO:0000256" key="3">
    <source>
        <dbReference type="ARBA" id="ARBA00022553"/>
    </source>
</evidence>
<dbReference type="EC" id="2.7.13.3" evidence="2"/>
<feature type="domain" description="CheW-like" evidence="12">
    <location>
        <begin position="1466"/>
        <end position="1601"/>
    </location>
</feature>
<dbReference type="Gene3D" id="3.30.565.10">
    <property type="entry name" value="Histidine kinase-like ATPase, C-terminal domain"/>
    <property type="match status" value="1"/>
</dbReference>
<dbReference type="InterPro" id="IPR051315">
    <property type="entry name" value="Bact_Chemotaxis_CheA"/>
</dbReference>
<dbReference type="GO" id="GO:0000155">
    <property type="term" value="F:phosphorelay sensor kinase activity"/>
    <property type="evidence" value="ECO:0007669"/>
    <property type="project" value="InterPro"/>
</dbReference>
<dbReference type="GO" id="GO:0005737">
    <property type="term" value="C:cytoplasm"/>
    <property type="evidence" value="ECO:0007669"/>
    <property type="project" value="InterPro"/>
</dbReference>
<dbReference type="Proteomes" id="UP000886124">
    <property type="component" value="Unassembled WGS sequence"/>
</dbReference>
<reference evidence="14" key="1">
    <citation type="journal article" date="2020" name="mSystems">
        <title>Genome- and Community-Level Interaction Insights into Carbon Utilization and Element Cycling Functions of Hydrothermarchaeota in Hydrothermal Sediment.</title>
        <authorList>
            <person name="Zhou Z."/>
            <person name="Liu Y."/>
            <person name="Xu W."/>
            <person name="Pan J."/>
            <person name="Luo Z.H."/>
            <person name="Li M."/>
        </authorList>
    </citation>
    <scope>NUCLEOTIDE SEQUENCE [LARGE SCALE GENOMIC DNA]</scope>
    <source>
        <strain evidence="14">HyVt-527</strain>
    </source>
</reference>
<dbReference type="Gene3D" id="1.20.120.160">
    <property type="entry name" value="HPT domain"/>
    <property type="match status" value="4"/>
</dbReference>
<feature type="domain" description="HPt" evidence="13">
    <location>
        <begin position="987"/>
        <end position="1091"/>
    </location>
</feature>
<evidence type="ECO:0000313" key="14">
    <source>
        <dbReference type="EMBL" id="HHJ52683.1"/>
    </source>
</evidence>
<evidence type="ECO:0000259" key="11">
    <source>
        <dbReference type="PROSITE" id="PS50110"/>
    </source>
</evidence>
<dbReference type="SMART" id="SM00387">
    <property type="entry name" value="HATPase_c"/>
    <property type="match status" value="1"/>
</dbReference>
<feature type="domain" description="Response regulatory" evidence="11">
    <location>
        <begin position="1651"/>
        <end position="1767"/>
    </location>
</feature>
<feature type="domain" description="HPt" evidence="13">
    <location>
        <begin position="852"/>
        <end position="956"/>
    </location>
</feature>
<dbReference type="InterPro" id="IPR004358">
    <property type="entry name" value="Sig_transdc_His_kin-like_C"/>
</dbReference>
<dbReference type="InterPro" id="IPR036890">
    <property type="entry name" value="HATPase_C_sf"/>
</dbReference>
<evidence type="ECO:0000259" key="12">
    <source>
        <dbReference type="PROSITE" id="PS50851"/>
    </source>
</evidence>
<protein>
    <recommendedName>
        <fullName evidence="2">histidine kinase</fullName>
        <ecNumber evidence="2">2.7.13.3</ecNumber>
    </recommendedName>
</protein>